<proteinExistence type="predicted"/>
<evidence type="ECO:0000256" key="12">
    <source>
        <dbReference type="PROSITE-ProRule" id="PRU00175"/>
    </source>
</evidence>
<sequence length="276" mass="31554">MKVSIRNITAAQQPHTQGQNQAPSRRPNLAPKERKVLTEEELTLYSVAEFTEKMTGTSSKEYRNTTKNENPIDNESSTKKSENEANSDSKDKTIIIKSHSNILSNTFSQEKGGVFDPKSIISISVESNKNNSEVSECLICFETINVGDFIRLIPCLHRFHKECLDNWLTSRSGSCPNCRYDLRPLREASVENSPEIDVSIPYNNLQPSSTPNRQPVIQNQNNLIFESDNTRNVNKKSMAYQVLIEMFREPEYSRRSRSRFNFNDQYIGSSSNRNNM</sequence>
<evidence type="ECO:0000256" key="2">
    <source>
        <dbReference type="ARBA" id="ARBA00004141"/>
    </source>
</evidence>
<dbReference type="STRING" id="133412.A0A1R1X1M8"/>
<dbReference type="GO" id="GO:0061630">
    <property type="term" value="F:ubiquitin protein ligase activity"/>
    <property type="evidence" value="ECO:0007669"/>
    <property type="project" value="UniProtKB-EC"/>
</dbReference>
<comment type="catalytic activity">
    <reaction evidence="1">
        <text>S-ubiquitinyl-[E2 ubiquitin-conjugating enzyme]-L-cysteine + [acceptor protein]-L-lysine = [E2 ubiquitin-conjugating enzyme]-L-cysteine + N(6)-ubiquitinyl-[acceptor protein]-L-lysine.</text>
        <dbReference type="EC" id="2.3.2.27"/>
    </reaction>
</comment>
<dbReference type="InterPro" id="IPR013083">
    <property type="entry name" value="Znf_RING/FYVE/PHD"/>
</dbReference>
<keyword evidence="10" id="KW-1133">Transmembrane helix</keyword>
<dbReference type="PANTHER" id="PTHR45977:SF4">
    <property type="entry name" value="RING-TYPE DOMAIN-CONTAINING PROTEIN"/>
    <property type="match status" value="1"/>
</dbReference>
<gene>
    <name evidence="15" type="ORF">AYI70_g11478</name>
</gene>
<comment type="caution">
    <text evidence="15">The sequence shown here is derived from an EMBL/GenBank/DDBJ whole genome shotgun (WGS) entry which is preliminary data.</text>
</comment>
<dbReference type="GO" id="GO:0016567">
    <property type="term" value="P:protein ubiquitination"/>
    <property type="evidence" value="ECO:0007669"/>
    <property type="project" value="TreeGrafter"/>
</dbReference>
<dbReference type="EC" id="2.3.2.27" evidence="3"/>
<evidence type="ECO:0000256" key="3">
    <source>
        <dbReference type="ARBA" id="ARBA00012483"/>
    </source>
</evidence>
<feature type="compositionally biased region" description="Polar residues" evidence="13">
    <location>
        <begin position="1"/>
        <end position="23"/>
    </location>
</feature>
<dbReference type="Pfam" id="PF13639">
    <property type="entry name" value="zf-RING_2"/>
    <property type="match status" value="1"/>
</dbReference>
<dbReference type="OrthoDB" id="8062037at2759"/>
<feature type="domain" description="RING-type" evidence="14">
    <location>
        <begin position="137"/>
        <end position="179"/>
    </location>
</feature>
<evidence type="ECO:0000256" key="11">
    <source>
        <dbReference type="ARBA" id="ARBA00023136"/>
    </source>
</evidence>
<feature type="region of interest" description="Disordered" evidence="13">
    <location>
        <begin position="1"/>
        <end position="37"/>
    </location>
</feature>
<keyword evidence="7 12" id="KW-0863">Zinc-finger</keyword>
<dbReference type="GO" id="GO:0006511">
    <property type="term" value="P:ubiquitin-dependent protein catabolic process"/>
    <property type="evidence" value="ECO:0007669"/>
    <property type="project" value="TreeGrafter"/>
</dbReference>
<keyword evidence="9" id="KW-0862">Zinc</keyword>
<evidence type="ECO:0000256" key="5">
    <source>
        <dbReference type="ARBA" id="ARBA00022692"/>
    </source>
</evidence>
<comment type="subcellular location">
    <subcellularLocation>
        <location evidence="2">Membrane</location>
        <topology evidence="2">Multi-pass membrane protein</topology>
    </subcellularLocation>
</comment>
<evidence type="ECO:0000259" key="14">
    <source>
        <dbReference type="PROSITE" id="PS50089"/>
    </source>
</evidence>
<dbReference type="GO" id="GO:0016020">
    <property type="term" value="C:membrane"/>
    <property type="evidence" value="ECO:0007669"/>
    <property type="project" value="UniProtKB-SubCell"/>
</dbReference>
<name>A0A1R1X1M8_9FUNG</name>
<accession>A0A1R1X1M8</accession>
<evidence type="ECO:0000256" key="9">
    <source>
        <dbReference type="ARBA" id="ARBA00022833"/>
    </source>
</evidence>
<keyword evidence="8" id="KW-0833">Ubl conjugation pathway</keyword>
<keyword evidence="11" id="KW-0472">Membrane</keyword>
<dbReference type="Gene3D" id="3.30.40.10">
    <property type="entry name" value="Zinc/RING finger domain, C3HC4 (zinc finger)"/>
    <property type="match status" value="1"/>
</dbReference>
<organism evidence="15 16">
    <name type="scientific">Smittium culicis</name>
    <dbReference type="NCBI Taxonomy" id="133412"/>
    <lineage>
        <taxon>Eukaryota</taxon>
        <taxon>Fungi</taxon>
        <taxon>Fungi incertae sedis</taxon>
        <taxon>Zoopagomycota</taxon>
        <taxon>Kickxellomycotina</taxon>
        <taxon>Harpellomycetes</taxon>
        <taxon>Harpellales</taxon>
        <taxon>Legeriomycetaceae</taxon>
        <taxon>Smittium</taxon>
    </lineage>
</organism>
<dbReference type="PANTHER" id="PTHR45977">
    <property type="entry name" value="TARGET OF ERK KINASE MPK-1"/>
    <property type="match status" value="1"/>
</dbReference>
<keyword evidence="16" id="KW-1185">Reference proteome</keyword>
<protein>
    <recommendedName>
        <fullName evidence="3">RING-type E3 ubiquitin transferase</fullName>
        <ecNumber evidence="3">2.3.2.27</ecNumber>
    </recommendedName>
</protein>
<evidence type="ECO:0000256" key="8">
    <source>
        <dbReference type="ARBA" id="ARBA00022786"/>
    </source>
</evidence>
<dbReference type="SUPFAM" id="SSF57850">
    <property type="entry name" value="RING/U-box"/>
    <property type="match status" value="1"/>
</dbReference>
<keyword evidence="6" id="KW-0479">Metal-binding</keyword>
<dbReference type="InterPro" id="IPR001841">
    <property type="entry name" value="Znf_RING"/>
</dbReference>
<dbReference type="PROSITE" id="PS50089">
    <property type="entry name" value="ZF_RING_2"/>
    <property type="match status" value="1"/>
</dbReference>
<dbReference type="CDD" id="cd16448">
    <property type="entry name" value="RING-H2"/>
    <property type="match status" value="1"/>
</dbReference>
<dbReference type="EMBL" id="LSSN01005765">
    <property type="protein sequence ID" value="OMJ08553.1"/>
    <property type="molecule type" value="Genomic_DNA"/>
</dbReference>
<evidence type="ECO:0000313" key="15">
    <source>
        <dbReference type="EMBL" id="OMJ08553.1"/>
    </source>
</evidence>
<dbReference type="GO" id="GO:0008270">
    <property type="term" value="F:zinc ion binding"/>
    <property type="evidence" value="ECO:0007669"/>
    <property type="project" value="UniProtKB-KW"/>
</dbReference>
<evidence type="ECO:0000256" key="6">
    <source>
        <dbReference type="ARBA" id="ARBA00022723"/>
    </source>
</evidence>
<evidence type="ECO:0000256" key="7">
    <source>
        <dbReference type="ARBA" id="ARBA00022771"/>
    </source>
</evidence>
<evidence type="ECO:0000256" key="10">
    <source>
        <dbReference type="ARBA" id="ARBA00022989"/>
    </source>
</evidence>
<keyword evidence="5" id="KW-0812">Transmembrane</keyword>
<dbReference type="Proteomes" id="UP000187283">
    <property type="component" value="Unassembled WGS sequence"/>
</dbReference>
<feature type="region of interest" description="Disordered" evidence="13">
    <location>
        <begin position="49"/>
        <end position="92"/>
    </location>
</feature>
<evidence type="ECO:0000256" key="1">
    <source>
        <dbReference type="ARBA" id="ARBA00000900"/>
    </source>
</evidence>
<dbReference type="AlphaFoldDB" id="A0A1R1X1M8"/>
<keyword evidence="4" id="KW-0808">Transferase</keyword>
<dbReference type="SMART" id="SM00184">
    <property type="entry name" value="RING"/>
    <property type="match status" value="1"/>
</dbReference>
<feature type="compositionally biased region" description="Basic and acidic residues" evidence="13">
    <location>
        <begin position="76"/>
        <end position="92"/>
    </location>
</feature>
<reference evidence="15 16" key="1">
    <citation type="submission" date="2017-01" db="EMBL/GenBank/DDBJ databases">
        <authorList>
            <person name="Mah S.A."/>
            <person name="Swanson W.J."/>
            <person name="Moy G.W."/>
            <person name="Vacquier V.D."/>
        </authorList>
    </citation>
    <scope>NUCLEOTIDE SEQUENCE [LARGE SCALE GENOMIC DNA]</scope>
    <source>
        <strain evidence="15 16">GSMNP</strain>
    </source>
</reference>
<evidence type="ECO:0000256" key="13">
    <source>
        <dbReference type="SAM" id="MobiDB-lite"/>
    </source>
</evidence>
<evidence type="ECO:0000313" key="16">
    <source>
        <dbReference type="Proteomes" id="UP000187283"/>
    </source>
</evidence>
<evidence type="ECO:0000256" key="4">
    <source>
        <dbReference type="ARBA" id="ARBA00022679"/>
    </source>
</evidence>